<protein>
    <submittedName>
        <fullName evidence="3">Predicted protein</fullName>
    </submittedName>
</protein>
<dbReference type="EMBL" id="DS547100">
    <property type="protein sequence ID" value="EDR08784.1"/>
    <property type="molecule type" value="Genomic_DNA"/>
</dbReference>
<feature type="region of interest" description="Disordered" evidence="1">
    <location>
        <begin position="205"/>
        <end position="226"/>
    </location>
</feature>
<dbReference type="STRING" id="486041.B0D871"/>
<dbReference type="KEGG" id="lbc:LACBIDRAFT_296195"/>
<evidence type="ECO:0000313" key="4">
    <source>
        <dbReference type="Proteomes" id="UP000001194"/>
    </source>
</evidence>
<evidence type="ECO:0000256" key="2">
    <source>
        <dbReference type="SAM" id="Phobius"/>
    </source>
</evidence>
<dbReference type="Proteomes" id="UP000001194">
    <property type="component" value="Unassembled WGS sequence"/>
</dbReference>
<dbReference type="AlphaFoldDB" id="B0D871"/>
<feature type="transmembrane region" description="Helical" evidence="2">
    <location>
        <begin position="74"/>
        <end position="93"/>
    </location>
</feature>
<feature type="transmembrane region" description="Helical" evidence="2">
    <location>
        <begin position="113"/>
        <end position="131"/>
    </location>
</feature>
<name>B0D871_LACBS</name>
<dbReference type="InParanoid" id="B0D871"/>
<evidence type="ECO:0000313" key="3">
    <source>
        <dbReference type="EMBL" id="EDR08784.1"/>
    </source>
</evidence>
<keyword evidence="4" id="KW-1185">Reference proteome</keyword>
<gene>
    <name evidence="3" type="ORF">LACBIDRAFT_296195</name>
</gene>
<feature type="transmembrane region" description="Helical" evidence="2">
    <location>
        <begin position="143"/>
        <end position="162"/>
    </location>
</feature>
<reference evidence="3 4" key="1">
    <citation type="journal article" date="2008" name="Nature">
        <title>The genome of Laccaria bicolor provides insights into mycorrhizal symbiosis.</title>
        <authorList>
            <person name="Martin F."/>
            <person name="Aerts A."/>
            <person name="Ahren D."/>
            <person name="Brun A."/>
            <person name="Danchin E.G.J."/>
            <person name="Duchaussoy F."/>
            <person name="Gibon J."/>
            <person name="Kohler A."/>
            <person name="Lindquist E."/>
            <person name="Pereda V."/>
            <person name="Salamov A."/>
            <person name="Shapiro H.J."/>
            <person name="Wuyts J."/>
            <person name="Blaudez D."/>
            <person name="Buee M."/>
            <person name="Brokstein P."/>
            <person name="Canbaeck B."/>
            <person name="Cohen D."/>
            <person name="Courty P.E."/>
            <person name="Coutinho P.M."/>
            <person name="Delaruelle C."/>
            <person name="Detter J.C."/>
            <person name="Deveau A."/>
            <person name="DiFazio S."/>
            <person name="Duplessis S."/>
            <person name="Fraissinet-Tachet L."/>
            <person name="Lucic E."/>
            <person name="Frey-Klett P."/>
            <person name="Fourrey C."/>
            <person name="Feussner I."/>
            <person name="Gay G."/>
            <person name="Grimwood J."/>
            <person name="Hoegger P.J."/>
            <person name="Jain P."/>
            <person name="Kilaru S."/>
            <person name="Labbe J."/>
            <person name="Lin Y.C."/>
            <person name="Legue V."/>
            <person name="Le Tacon F."/>
            <person name="Marmeisse R."/>
            <person name="Melayah D."/>
            <person name="Montanini B."/>
            <person name="Muratet M."/>
            <person name="Nehls U."/>
            <person name="Niculita-Hirzel H."/>
            <person name="Oudot-Le Secq M.P."/>
            <person name="Peter M."/>
            <person name="Quesneville H."/>
            <person name="Rajashekar B."/>
            <person name="Reich M."/>
            <person name="Rouhier N."/>
            <person name="Schmutz J."/>
            <person name="Yin T."/>
            <person name="Chalot M."/>
            <person name="Henrissat B."/>
            <person name="Kuees U."/>
            <person name="Lucas S."/>
            <person name="Van de Peer Y."/>
            <person name="Podila G.K."/>
            <person name="Polle A."/>
            <person name="Pukkila P.J."/>
            <person name="Richardson P.M."/>
            <person name="Rouze P."/>
            <person name="Sanders I.R."/>
            <person name="Stajich J.E."/>
            <person name="Tunlid A."/>
            <person name="Tuskan G."/>
            <person name="Grigoriev I.V."/>
        </authorList>
    </citation>
    <scope>NUCLEOTIDE SEQUENCE [LARGE SCALE GENOMIC DNA]</scope>
    <source>
        <strain evidence="4">S238N-H82 / ATCC MYA-4686</strain>
    </source>
</reference>
<organism evidence="4">
    <name type="scientific">Laccaria bicolor (strain S238N-H82 / ATCC MYA-4686)</name>
    <name type="common">Bicoloured deceiver</name>
    <name type="synonym">Laccaria laccata var. bicolor</name>
    <dbReference type="NCBI Taxonomy" id="486041"/>
    <lineage>
        <taxon>Eukaryota</taxon>
        <taxon>Fungi</taxon>
        <taxon>Dikarya</taxon>
        <taxon>Basidiomycota</taxon>
        <taxon>Agaricomycotina</taxon>
        <taxon>Agaricomycetes</taxon>
        <taxon>Agaricomycetidae</taxon>
        <taxon>Agaricales</taxon>
        <taxon>Agaricineae</taxon>
        <taxon>Hydnangiaceae</taxon>
        <taxon>Laccaria</taxon>
    </lineage>
</organism>
<keyword evidence="2" id="KW-0812">Transmembrane</keyword>
<evidence type="ECO:0000256" key="1">
    <source>
        <dbReference type="SAM" id="MobiDB-lite"/>
    </source>
</evidence>
<dbReference type="GeneID" id="6076052"/>
<proteinExistence type="predicted"/>
<sequence length="261" mass="29855">MKLERAQQTVQINERDFANFSKALQNTSTSNPQTISTMGTCGQTFHFPLMLNVSFAWGLQMVMHSEGSNWFRSLYFETWVVGSCIAVIYMPRVTIFTRHDPLVSEAYRFLDESLGSLSLTLWSTLILLLNVSYFPQDFDDSCCLPFSFYPILILGVDGVRPHHHINESVFWTDFLVILSGFGIAVSLGIILVILSRRSIEGEVAPRDASKERKRSRSFGRTTSVTEKTPLPKTCRCHNFRPAEMRRLRLQRVAHTFSHLPR</sequence>
<dbReference type="HOGENOM" id="CLU_1065842_0_0_1"/>
<feature type="transmembrane region" description="Helical" evidence="2">
    <location>
        <begin position="174"/>
        <end position="194"/>
    </location>
</feature>
<accession>B0D871</accession>
<dbReference type="OrthoDB" id="2384193at2759"/>
<keyword evidence="2" id="KW-0472">Membrane</keyword>
<dbReference type="RefSeq" id="XP_001880097.1">
    <property type="nucleotide sequence ID" value="XM_001880062.1"/>
</dbReference>
<keyword evidence="2" id="KW-1133">Transmembrane helix</keyword>